<name>A0A839UNJ2_9GAMM</name>
<dbReference type="AlphaFoldDB" id="A0A839UNJ2"/>
<dbReference type="EMBL" id="JACHXZ010000003">
    <property type="protein sequence ID" value="MBB3169303.1"/>
    <property type="molecule type" value="Genomic_DNA"/>
</dbReference>
<organism evidence="2 3">
    <name type="scientific">Simiduia aestuariiviva</name>
    <dbReference type="NCBI Taxonomy" id="1510459"/>
    <lineage>
        <taxon>Bacteria</taxon>
        <taxon>Pseudomonadati</taxon>
        <taxon>Pseudomonadota</taxon>
        <taxon>Gammaproteobacteria</taxon>
        <taxon>Cellvibrionales</taxon>
        <taxon>Cellvibrionaceae</taxon>
        <taxon>Simiduia</taxon>
    </lineage>
</organism>
<dbReference type="Proteomes" id="UP000559987">
    <property type="component" value="Unassembled WGS sequence"/>
</dbReference>
<dbReference type="Gene3D" id="1.10.150.20">
    <property type="entry name" value="5' to 3' exonuclease, C-terminal subdomain"/>
    <property type="match status" value="1"/>
</dbReference>
<keyword evidence="3" id="KW-1185">Reference proteome</keyword>
<feature type="domain" description="TfoX C-terminal" evidence="1">
    <location>
        <begin position="7"/>
        <end position="83"/>
    </location>
</feature>
<dbReference type="RefSeq" id="WP_183910783.1">
    <property type="nucleotide sequence ID" value="NZ_JACHXZ010000003.1"/>
</dbReference>
<comment type="caution">
    <text evidence="2">The sequence shown here is derived from an EMBL/GenBank/DDBJ whole genome shotgun (WGS) entry which is preliminary data.</text>
</comment>
<protein>
    <submittedName>
        <fullName evidence="2">DNA transformation protein</fullName>
    </submittedName>
</protein>
<reference evidence="2 3" key="1">
    <citation type="submission" date="2020-08" db="EMBL/GenBank/DDBJ databases">
        <title>Genomic Encyclopedia of Type Strains, Phase III (KMG-III): the genomes of soil and plant-associated and newly described type strains.</title>
        <authorList>
            <person name="Whitman W."/>
        </authorList>
    </citation>
    <scope>NUCLEOTIDE SEQUENCE [LARGE SCALE GENOMIC DNA]</scope>
    <source>
        <strain evidence="2 3">CECT 8571</strain>
    </source>
</reference>
<gene>
    <name evidence="2" type="ORF">FHS30_002511</name>
</gene>
<evidence type="ECO:0000313" key="3">
    <source>
        <dbReference type="Proteomes" id="UP000559987"/>
    </source>
</evidence>
<accession>A0A839UNJ2</accession>
<sequence>MTSGQGDLQELKNLGAASVNILRAIGINSYDDLKAVGPVTAYKRIKARGINVSKVMLYALQGALTDTHWNDLAPDLKAKLVEQAEHESEVEPS</sequence>
<dbReference type="PANTHER" id="PTHR36121:SF1">
    <property type="entry name" value="PROTEIN SXY"/>
    <property type="match status" value="1"/>
</dbReference>
<dbReference type="InterPro" id="IPR007077">
    <property type="entry name" value="TfoX_C"/>
</dbReference>
<dbReference type="PANTHER" id="PTHR36121">
    <property type="entry name" value="PROTEIN SXY"/>
    <property type="match status" value="1"/>
</dbReference>
<proteinExistence type="predicted"/>
<evidence type="ECO:0000259" key="1">
    <source>
        <dbReference type="Pfam" id="PF04994"/>
    </source>
</evidence>
<dbReference type="InterPro" id="IPR047525">
    <property type="entry name" value="TfoX-like"/>
</dbReference>
<evidence type="ECO:0000313" key="2">
    <source>
        <dbReference type="EMBL" id="MBB3169303.1"/>
    </source>
</evidence>
<dbReference type="Pfam" id="PF04994">
    <property type="entry name" value="TfoX_C"/>
    <property type="match status" value="1"/>
</dbReference>